<evidence type="ECO:0008006" key="3">
    <source>
        <dbReference type="Google" id="ProtNLM"/>
    </source>
</evidence>
<reference evidence="1 2" key="1">
    <citation type="submission" date="2024-06" db="EMBL/GenBank/DDBJ databases">
        <title>Lysinibacillus zambalefons sp. nov., a Novel Firmicute Isolated from the Poon Bato Zambales Hyperalkaline Spring.</title>
        <authorList>
            <person name="Aja J.A."/>
            <person name="Lazaro J.E.H."/>
            <person name="Llorin L.D."/>
            <person name="Lim K.R."/>
            <person name="Teodosio J."/>
            <person name="Dalisay D.S."/>
        </authorList>
    </citation>
    <scope>NUCLEOTIDE SEQUENCE [LARGE SCALE GENOMIC DNA]</scope>
    <source>
        <strain evidence="1 2">M3</strain>
    </source>
</reference>
<organism evidence="1 2">
    <name type="scientific">Lysinibacillus zambalensis</name>
    <dbReference type="NCBI Taxonomy" id="3160866"/>
    <lineage>
        <taxon>Bacteria</taxon>
        <taxon>Bacillati</taxon>
        <taxon>Bacillota</taxon>
        <taxon>Bacilli</taxon>
        <taxon>Bacillales</taxon>
        <taxon>Bacillaceae</taxon>
        <taxon>Lysinibacillus</taxon>
    </lineage>
</organism>
<protein>
    <recommendedName>
        <fullName evidence="3">Lipid/polyisoprenoid-binding YceI-like domain-containing protein</fullName>
    </recommendedName>
</protein>
<evidence type="ECO:0000313" key="2">
    <source>
        <dbReference type="Proteomes" id="UP001478862"/>
    </source>
</evidence>
<dbReference type="RefSeq" id="WP_349659745.1">
    <property type="nucleotide sequence ID" value="NZ_JBEGDG010000007.1"/>
</dbReference>
<evidence type="ECO:0000313" key="1">
    <source>
        <dbReference type="EMBL" id="MEQ6355115.1"/>
    </source>
</evidence>
<dbReference type="Proteomes" id="UP001478862">
    <property type="component" value="Unassembled WGS sequence"/>
</dbReference>
<keyword evidence="2" id="KW-1185">Reference proteome</keyword>
<dbReference type="EMBL" id="JBEGDG010000007">
    <property type="protein sequence ID" value="MEQ6355115.1"/>
    <property type="molecule type" value="Genomic_DNA"/>
</dbReference>
<gene>
    <name evidence="1" type="ORF">ABNX05_10850</name>
</gene>
<comment type="caution">
    <text evidence="1">The sequence shown here is derived from an EMBL/GenBank/DDBJ whole genome shotgun (WGS) entry which is preliminary data.</text>
</comment>
<name>A0ABV1MRI2_9BACI</name>
<proteinExistence type="predicted"/>
<sequence length="156" mass="17598">MKNFLMNVMDLKVFDEKGKFITKLDAATKGALVHNGKDSYFAINTVEFDIELMKAIGEVKDNDSLSDFEKELTPKTTKIKFKTTDSIANYKEFKLIAEGDLYSSTGEVSHDFKIIIEKSILTSGVGINVDLDKFSEFSHVFAITSDDFELELKEKC</sequence>
<accession>A0ABV1MRI2</accession>